<sequence>MHLPISGKAGDSTIIENIDGKRVIHHSQEYKVMTYPPIFEEQSALETYWHRSREGHAAQNDRASDGFGRAFFYVNPSPRPKTRLRVLPASSGVIRNASAPYSISTPDQPNSAPPKRDITEDGYQRRSASVAFGSRPVGHAYSAGHQSPGLFSGPPHSITQTSCGAMASVRSSRNFAFTLRYGVLSLGCMPIDIQPVDNNMNRARVS</sequence>
<dbReference type="AlphaFoldDB" id="A0A844HSK4"/>
<evidence type="ECO:0000256" key="1">
    <source>
        <dbReference type="SAM" id="MobiDB-lite"/>
    </source>
</evidence>
<dbReference type="Proteomes" id="UP000449846">
    <property type="component" value="Unassembled WGS sequence"/>
</dbReference>
<dbReference type="InterPro" id="IPR029055">
    <property type="entry name" value="Ntn_hydrolases_N"/>
</dbReference>
<feature type="region of interest" description="Disordered" evidence="1">
    <location>
        <begin position="98"/>
        <end position="119"/>
    </location>
</feature>
<dbReference type="PANTHER" id="PTHR35527">
    <property type="entry name" value="CHOLOYLGLYCINE HYDROLASE"/>
    <property type="match status" value="1"/>
</dbReference>
<dbReference type="OrthoDB" id="1265391at2"/>
<evidence type="ECO:0000313" key="2">
    <source>
        <dbReference type="EMBL" id="MTH61317.1"/>
    </source>
</evidence>
<name>A0A844HSK4_9RHOB</name>
<accession>A0A844HSK4</accession>
<feature type="compositionally biased region" description="Polar residues" evidence="1">
    <location>
        <begin position="99"/>
        <end position="110"/>
    </location>
</feature>
<proteinExistence type="predicted"/>
<organism evidence="2 3">
    <name type="scientific">Paracoccus litorisediminis</name>
    <dbReference type="NCBI Taxonomy" id="2006130"/>
    <lineage>
        <taxon>Bacteria</taxon>
        <taxon>Pseudomonadati</taxon>
        <taxon>Pseudomonadota</taxon>
        <taxon>Alphaproteobacteria</taxon>
        <taxon>Rhodobacterales</taxon>
        <taxon>Paracoccaceae</taxon>
        <taxon>Paracoccus</taxon>
    </lineage>
</organism>
<dbReference type="Gene3D" id="3.60.60.10">
    <property type="entry name" value="Penicillin V Acylase, Chain A"/>
    <property type="match status" value="1"/>
</dbReference>
<reference evidence="2 3" key="1">
    <citation type="submission" date="2019-11" db="EMBL/GenBank/DDBJ databases">
        <authorList>
            <person name="Dong K."/>
        </authorList>
    </citation>
    <scope>NUCLEOTIDE SEQUENCE [LARGE SCALE GENOMIC DNA]</scope>
    <source>
        <strain evidence="2 3">NBRC 112902</strain>
    </source>
</reference>
<gene>
    <name evidence="2" type="ORF">GL300_19065</name>
</gene>
<protein>
    <submittedName>
        <fullName evidence="2">Uncharacterized protein</fullName>
    </submittedName>
</protein>
<evidence type="ECO:0000313" key="3">
    <source>
        <dbReference type="Proteomes" id="UP000449846"/>
    </source>
</evidence>
<dbReference type="EMBL" id="WMIG01000014">
    <property type="protein sequence ID" value="MTH61317.1"/>
    <property type="molecule type" value="Genomic_DNA"/>
</dbReference>
<dbReference type="InterPro" id="IPR052193">
    <property type="entry name" value="Peptidase_C59"/>
</dbReference>
<dbReference type="PANTHER" id="PTHR35527:SF2">
    <property type="entry name" value="HYDROLASE"/>
    <property type="match status" value="1"/>
</dbReference>
<dbReference type="RefSeq" id="WP_155041272.1">
    <property type="nucleotide sequence ID" value="NZ_WMIG01000014.1"/>
</dbReference>
<dbReference type="SUPFAM" id="SSF56235">
    <property type="entry name" value="N-terminal nucleophile aminohydrolases (Ntn hydrolases)"/>
    <property type="match status" value="1"/>
</dbReference>
<keyword evidence="3" id="KW-1185">Reference proteome</keyword>
<comment type="caution">
    <text evidence="2">The sequence shown here is derived from an EMBL/GenBank/DDBJ whole genome shotgun (WGS) entry which is preliminary data.</text>
</comment>